<gene>
    <name evidence="1" type="ORF">PsorP6_011139</name>
</gene>
<dbReference type="Proteomes" id="UP001163321">
    <property type="component" value="Chromosome 6"/>
</dbReference>
<dbReference type="EMBL" id="CM047585">
    <property type="protein sequence ID" value="KAI9910203.1"/>
    <property type="molecule type" value="Genomic_DNA"/>
</dbReference>
<evidence type="ECO:0000313" key="1">
    <source>
        <dbReference type="EMBL" id="KAI9910203.1"/>
    </source>
</evidence>
<accession>A0ACC0VWU1</accession>
<comment type="caution">
    <text evidence="1">The sequence shown here is derived from an EMBL/GenBank/DDBJ whole genome shotgun (WGS) entry which is preliminary data.</text>
</comment>
<organism evidence="1 2">
    <name type="scientific">Peronosclerospora sorghi</name>
    <dbReference type="NCBI Taxonomy" id="230839"/>
    <lineage>
        <taxon>Eukaryota</taxon>
        <taxon>Sar</taxon>
        <taxon>Stramenopiles</taxon>
        <taxon>Oomycota</taxon>
        <taxon>Peronosporomycetes</taxon>
        <taxon>Peronosporales</taxon>
        <taxon>Peronosporaceae</taxon>
        <taxon>Peronosclerospora</taxon>
    </lineage>
</organism>
<proteinExistence type="predicted"/>
<protein>
    <submittedName>
        <fullName evidence="1">Uncharacterized protein</fullName>
    </submittedName>
</protein>
<reference evidence="1 2" key="1">
    <citation type="journal article" date="2022" name="bioRxiv">
        <title>The genome of the oomycete Peronosclerospora sorghi, a cosmopolitan pathogen of maize and sorghum, is inflated with dispersed pseudogenes.</title>
        <authorList>
            <person name="Fletcher K."/>
            <person name="Martin F."/>
            <person name="Isakeit T."/>
            <person name="Cavanaugh K."/>
            <person name="Magill C."/>
            <person name="Michelmore R."/>
        </authorList>
    </citation>
    <scope>NUCLEOTIDE SEQUENCE [LARGE SCALE GENOMIC DNA]</scope>
    <source>
        <strain evidence="1">P6</strain>
    </source>
</reference>
<evidence type="ECO:0000313" key="2">
    <source>
        <dbReference type="Proteomes" id="UP001163321"/>
    </source>
</evidence>
<sequence>MGVISVGASLGVRTVRDTVEAPVSTTSSTRRSTASSGPSTASTCRKKASRKRVGGPSSSSSSTSGSKPRPLVSKGPSTVPCERTAPRATVSARTPDAPGGTTSLRRVVYIQSTRPPDDLVPQLLRDPKLAVLLSSVQCTITYEKLAVPPEQQSTGRPYSLPFVISAETPSRLEEGAMLFQAIVERTEQQRQCTSATTASAREDARGREDATVVASARPQDDDTMTRQCLVRTRQLMQRVRAQADHARRQEALARAKYVTQQRKVQAMHHAQHVAERVVQTQCHLLTTALTTSSSKKRKRGVDSVRLRRALDEWPDATTLSWRVDPRAYKKWPRRRVVPVRRANKDPSLTTLVHKVQAFTRLITCPTDASAYEASDPDDESTHQEPAHPTASFRSTWDLPGLVHDLNLIQDYSFETECALLRLLAGERQYFYLEPLTLPPASRHELDKWRLSAHDVHVLDQYLVDHAPFGHDVRRVLDRIRALGRVDVAVPCLARDFSVTNNADVLDSSRHEAWSVVQAKLVTVHSLALVVHLLGKHYVATHVLEQDARVRTCPDNRLTSETLRADLFTYILRPLRSSAIESSLFDVLPIALVRETIEHCPEVINHVLQWKRRDDVPTFLRPRMDGRDVGTGSDHVRPSSRLFLQPLLQRLTTAVHELEAPFQTLVATRDAPRPKTSLLVTQVNQFKSATARVLVENTKLQLHKWWLLFHENACAWFCPDDTDVLDDRSYDKFTCLQDALYIWHQEALVYSTKDDFVTHVADAPVAMDDDDGGWLDDHVRTPALSRDAEVAVLVQLTPATMQRDMQRGMTKEEASTCLLTLDRIEQARRELEQSLAETQVLMRAMGQAGAWRTQVSHANALKQELAKQVAIQTQLVKHQWARYYLKYPEVVPTPALDDHERRSSESARATGQGVAVDESSVVAGEQDAPDVMEMKRLRQEIQVARDELVRTIWSDDKAGDERSKKALMDECNALAASCTLALNKLVGSEDPTGLPVATDATARTRGPTGDKSLWTSTRRKAGRTRHRRASIRIAKALAASNGGGRRRATPSCKRKSPRRVDATSPLRMGCSGCRDVRRRCTGCCGCCLHCVCVSCGCRMCCSSRLAAVQKSMTHLLDVIEANEACKWTRPASASEWRAQCGLLRMCTHCACCDQHCPCVLSTCASKDGARSNVRPVVASSRTSKRFKFKPVATHRRAGNEQERPAAAPASSHRVHGPGPLPTFDKAIDDVGADMDARRTWRPAPSDKNEQEDLFRAARVRMKLVRTTFAHSFGLTGCLDGEYLWQPDRIQTMWERRDFYGVLGLPRDASVQQIKRQYRKLALKLHPDKMSDPSASLESTVAQARGGTVDGKRVDAFVAATQSYKILLGDGDAMHGHG</sequence>
<keyword evidence="2" id="KW-1185">Reference proteome</keyword>
<name>A0ACC0VWU1_9STRA</name>